<organism evidence="1 2">
    <name type="scientific">Kineosporia corallincola</name>
    <dbReference type="NCBI Taxonomy" id="2835133"/>
    <lineage>
        <taxon>Bacteria</taxon>
        <taxon>Bacillati</taxon>
        <taxon>Actinomycetota</taxon>
        <taxon>Actinomycetes</taxon>
        <taxon>Kineosporiales</taxon>
        <taxon>Kineosporiaceae</taxon>
        <taxon>Kineosporia</taxon>
    </lineage>
</organism>
<evidence type="ECO:0000313" key="1">
    <source>
        <dbReference type="EMBL" id="MBT0771351.1"/>
    </source>
</evidence>
<dbReference type="InterPro" id="IPR046251">
    <property type="entry name" value="DUF6284"/>
</dbReference>
<dbReference type="EMBL" id="JAHBAY010000008">
    <property type="protein sequence ID" value="MBT0771351.1"/>
    <property type="molecule type" value="Genomic_DNA"/>
</dbReference>
<protein>
    <submittedName>
        <fullName evidence="1">Uncharacterized protein</fullName>
    </submittedName>
</protein>
<dbReference type="RefSeq" id="WP_214157639.1">
    <property type="nucleotide sequence ID" value="NZ_JAHBAY010000008.1"/>
</dbReference>
<gene>
    <name evidence="1" type="ORF">KIH74_20605</name>
</gene>
<dbReference type="Pfam" id="PF19801">
    <property type="entry name" value="DUF6284"/>
    <property type="match status" value="1"/>
</dbReference>
<accession>A0ABS5TJV1</accession>
<keyword evidence="2" id="KW-1185">Reference proteome</keyword>
<sequence length="81" mass="9098">MQFREGDNWPPGPTRRELRAIEAEWPLIERELAVTDAESVIAANGREVSELDWARLRRAEAELNRISRDLFNLAGPLGGAA</sequence>
<dbReference type="Proteomes" id="UP001197247">
    <property type="component" value="Unassembled WGS sequence"/>
</dbReference>
<evidence type="ECO:0000313" key="2">
    <source>
        <dbReference type="Proteomes" id="UP001197247"/>
    </source>
</evidence>
<reference evidence="1 2" key="1">
    <citation type="submission" date="2021-05" db="EMBL/GenBank/DDBJ databases">
        <title>Kineosporia and Streptomyces sp. nov. two new marine actinobacteria isolated from Coral.</title>
        <authorList>
            <person name="Buangrab K."/>
            <person name="Sutthacheep M."/>
            <person name="Yeemin T."/>
            <person name="Harunari E."/>
            <person name="Igarashi Y."/>
            <person name="Kanchanasin P."/>
            <person name="Tanasupawat S."/>
            <person name="Phongsopitanun W."/>
        </authorList>
    </citation>
    <scope>NUCLEOTIDE SEQUENCE [LARGE SCALE GENOMIC DNA]</scope>
    <source>
        <strain evidence="1 2">J2-2</strain>
    </source>
</reference>
<proteinExistence type="predicted"/>
<comment type="caution">
    <text evidence="1">The sequence shown here is derived from an EMBL/GenBank/DDBJ whole genome shotgun (WGS) entry which is preliminary data.</text>
</comment>
<name>A0ABS5TJV1_9ACTN</name>